<gene>
    <name evidence="2" type="ORF">KCX82_01555</name>
</gene>
<dbReference type="Pfam" id="PF07883">
    <property type="entry name" value="Cupin_2"/>
    <property type="match status" value="1"/>
</dbReference>
<accession>A0A8J7VZM5</accession>
<protein>
    <submittedName>
        <fullName evidence="2">Cupin domain-containing protein</fullName>
    </submittedName>
</protein>
<dbReference type="InterPro" id="IPR052535">
    <property type="entry name" value="Bacilysin_H2HPP_isomerase"/>
</dbReference>
<dbReference type="InterPro" id="IPR014710">
    <property type="entry name" value="RmlC-like_jellyroll"/>
</dbReference>
<dbReference type="InterPro" id="IPR011051">
    <property type="entry name" value="RmlC_Cupin_sf"/>
</dbReference>
<dbReference type="PANTHER" id="PTHR40112">
    <property type="entry name" value="H2HPP ISOMERASE"/>
    <property type="match status" value="1"/>
</dbReference>
<dbReference type="SUPFAM" id="SSF51182">
    <property type="entry name" value="RmlC-like cupins"/>
    <property type="match status" value="1"/>
</dbReference>
<dbReference type="PANTHER" id="PTHR40112:SF1">
    <property type="entry name" value="H2HPP ISOMERASE"/>
    <property type="match status" value="1"/>
</dbReference>
<dbReference type="InterPro" id="IPR013096">
    <property type="entry name" value="Cupin_2"/>
</dbReference>
<dbReference type="Gene3D" id="2.60.120.10">
    <property type="entry name" value="Jelly Rolls"/>
    <property type="match status" value="1"/>
</dbReference>
<keyword evidence="3" id="KW-1185">Reference proteome</keyword>
<reference evidence="2" key="1">
    <citation type="submission" date="2021-04" db="EMBL/GenBank/DDBJ databases">
        <title>Sinoanaerobacter chloroacetimidivorans sp. nov., an obligate anaerobic bacterium isolated from anaerobic sludge.</title>
        <authorList>
            <person name="Bao Y."/>
        </authorList>
    </citation>
    <scope>NUCLEOTIDE SEQUENCE</scope>
    <source>
        <strain evidence="2">BAD-6</strain>
    </source>
</reference>
<evidence type="ECO:0000313" key="3">
    <source>
        <dbReference type="Proteomes" id="UP000675664"/>
    </source>
</evidence>
<reference evidence="2" key="2">
    <citation type="submission" date="2021-04" db="EMBL/GenBank/DDBJ databases">
        <authorList>
            <person name="Liu J."/>
        </authorList>
    </citation>
    <scope>NUCLEOTIDE SEQUENCE</scope>
    <source>
        <strain evidence="2">BAD-6</strain>
    </source>
</reference>
<organism evidence="2 3">
    <name type="scientific">Sinanaerobacter chloroacetimidivorans</name>
    <dbReference type="NCBI Taxonomy" id="2818044"/>
    <lineage>
        <taxon>Bacteria</taxon>
        <taxon>Bacillati</taxon>
        <taxon>Bacillota</taxon>
        <taxon>Clostridia</taxon>
        <taxon>Peptostreptococcales</taxon>
        <taxon>Anaerovoracaceae</taxon>
        <taxon>Sinanaerobacter</taxon>
    </lineage>
</organism>
<sequence length="111" mass="12410">MINSGNWRDLKEVALREGVSRKAFTGEGATLATNYFTPGHTPMPHSHMHEQIALILEGEAEFHVGDEVVKLSEGGFVVIPPHVEHYLQVVGEKNVVNMDVFTPKRPEYVED</sequence>
<name>A0A8J7VZM5_9FIRM</name>
<feature type="domain" description="Cupin type-2" evidence="1">
    <location>
        <begin position="37"/>
        <end position="100"/>
    </location>
</feature>
<dbReference type="AlphaFoldDB" id="A0A8J7VZM5"/>
<evidence type="ECO:0000259" key="1">
    <source>
        <dbReference type="Pfam" id="PF07883"/>
    </source>
</evidence>
<dbReference type="RefSeq" id="WP_227016675.1">
    <property type="nucleotide sequence ID" value="NZ_JAGSND010000001.1"/>
</dbReference>
<dbReference type="EMBL" id="JAGSND010000001">
    <property type="protein sequence ID" value="MBR0596550.1"/>
    <property type="molecule type" value="Genomic_DNA"/>
</dbReference>
<comment type="caution">
    <text evidence="2">The sequence shown here is derived from an EMBL/GenBank/DDBJ whole genome shotgun (WGS) entry which is preliminary data.</text>
</comment>
<dbReference type="Proteomes" id="UP000675664">
    <property type="component" value="Unassembled WGS sequence"/>
</dbReference>
<proteinExistence type="predicted"/>
<evidence type="ECO:0000313" key="2">
    <source>
        <dbReference type="EMBL" id="MBR0596550.1"/>
    </source>
</evidence>